<proteinExistence type="predicted"/>
<gene>
    <name evidence="3" type="ORF">CYJ47_07970</name>
</gene>
<dbReference type="Pfam" id="PF13649">
    <property type="entry name" value="Methyltransf_25"/>
    <property type="match status" value="1"/>
</dbReference>
<keyword evidence="3" id="KW-0489">Methyltransferase</keyword>
<feature type="domain" description="Methyltransferase" evidence="2">
    <location>
        <begin position="104"/>
        <end position="186"/>
    </location>
</feature>
<organism evidence="3 4">
    <name type="scientific">Corynebacterium pyruviciproducens</name>
    <dbReference type="NCBI Taxonomy" id="598660"/>
    <lineage>
        <taxon>Bacteria</taxon>
        <taxon>Bacillati</taxon>
        <taxon>Actinomycetota</taxon>
        <taxon>Actinomycetes</taxon>
        <taxon>Mycobacteriales</taxon>
        <taxon>Corynebacteriaceae</taxon>
        <taxon>Corynebacterium</taxon>
    </lineage>
</organism>
<dbReference type="SUPFAM" id="SSF53335">
    <property type="entry name" value="S-adenosyl-L-methionine-dependent methyltransferases"/>
    <property type="match status" value="1"/>
</dbReference>
<dbReference type="InterPro" id="IPR029063">
    <property type="entry name" value="SAM-dependent_MTases_sf"/>
</dbReference>
<evidence type="ECO:0000256" key="1">
    <source>
        <dbReference type="PIRSR" id="PIRSR018249-2"/>
    </source>
</evidence>
<dbReference type="Proteomes" id="UP000234560">
    <property type="component" value="Chromosome"/>
</dbReference>
<dbReference type="AlphaFoldDB" id="A0AAF1BVV8"/>
<name>A0AAF1BVV8_9CORY</name>
<feature type="binding site" evidence="1">
    <location>
        <begin position="109"/>
        <end position="110"/>
    </location>
    <ligand>
        <name>S-adenosyl-L-methionine</name>
        <dbReference type="ChEBI" id="CHEBI:59789"/>
    </ligand>
</feature>
<keyword evidence="3" id="KW-0808">Transferase</keyword>
<evidence type="ECO:0000259" key="2">
    <source>
        <dbReference type="Pfam" id="PF13649"/>
    </source>
</evidence>
<dbReference type="GO" id="GO:0008168">
    <property type="term" value="F:methyltransferase activity"/>
    <property type="evidence" value="ECO:0007669"/>
    <property type="project" value="UniProtKB-KW"/>
</dbReference>
<sequence>MLSDVIHLLQDPSAGANGVTLRGNEDWSALISATGREFPVDPEGYVVLASGDLPRGDDEKMVDAREIFLANGHFAPFVESVTRSVNEAISSADIPDTQEVTLCEVGAGTGYYLSHTLDSVDQSVGVAIDVSTAAAAKLAHCHPRVGAVVADALQTLPVLSDSVDVISAIFAPRNPEEFARVLKDGGELVVLASHEGHLGELRAPLEIPDVRPHKIEEIIDQVSEYFDVVAAPEMVEFPMVLDHDSILAQIAMSPSAQVIDQVELDKRAQRLPQTMTVTARSTITRLRKK</sequence>
<protein>
    <submittedName>
        <fullName evidence="3">Methyltransferase domain-containing protein</fullName>
    </submittedName>
</protein>
<dbReference type="KEGG" id="cpyr:CYJ47_07970"/>
<reference evidence="3" key="2">
    <citation type="submission" date="2023-10" db="EMBL/GenBank/DDBJ databases">
        <authorList>
            <person name="Choi B."/>
        </authorList>
    </citation>
    <scope>NUCLEOTIDE SEQUENCE</scope>
    <source>
        <strain evidence="3">UMB0763</strain>
    </source>
</reference>
<dbReference type="InterPro" id="IPR016718">
    <property type="entry name" value="rRNA_m1G-MeTrfase_A_prd"/>
</dbReference>
<dbReference type="InterPro" id="IPR041698">
    <property type="entry name" value="Methyltransf_25"/>
</dbReference>
<reference evidence="3" key="1">
    <citation type="submission" date="2017-12" db="EMBL/GenBank/DDBJ databases">
        <authorList>
            <person name="Thomas-White K."/>
            <person name="Wolfe A.J."/>
        </authorList>
    </citation>
    <scope>NUCLEOTIDE SEQUENCE</scope>
    <source>
        <strain evidence="3">UMB0763</strain>
    </source>
</reference>
<feature type="binding site" evidence="1">
    <location>
        <position position="74"/>
    </location>
    <ligand>
        <name>S-adenosyl-L-methionine</name>
        <dbReference type="ChEBI" id="CHEBI:59789"/>
    </ligand>
</feature>
<keyword evidence="1" id="KW-0949">S-adenosyl-L-methionine</keyword>
<accession>A0AAF1BVV8</accession>
<dbReference type="PIRSF" id="PIRSF018249">
    <property type="entry name" value="MyrA_prd"/>
    <property type="match status" value="1"/>
</dbReference>
<feature type="binding site" evidence="1">
    <location>
        <position position="197"/>
    </location>
    <ligand>
        <name>S-adenosyl-L-methionine</name>
        <dbReference type="ChEBI" id="CHEBI:59789"/>
    </ligand>
</feature>
<evidence type="ECO:0000313" key="4">
    <source>
        <dbReference type="Proteomes" id="UP000234560"/>
    </source>
</evidence>
<dbReference type="EMBL" id="CP136958">
    <property type="protein sequence ID" value="WOT01221.1"/>
    <property type="molecule type" value="Genomic_DNA"/>
</dbReference>
<dbReference type="Gene3D" id="3.40.50.150">
    <property type="entry name" value="Vaccinia Virus protein VP39"/>
    <property type="match status" value="1"/>
</dbReference>
<dbReference type="GO" id="GO:0032259">
    <property type="term" value="P:methylation"/>
    <property type="evidence" value="ECO:0007669"/>
    <property type="project" value="UniProtKB-KW"/>
</dbReference>
<evidence type="ECO:0000313" key="3">
    <source>
        <dbReference type="EMBL" id="WOT01221.1"/>
    </source>
</evidence>
<dbReference type="RefSeq" id="WP_016457178.1">
    <property type="nucleotide sequence ID" value="NZ_CAMIHY010000005.1"/>
</dbReference>
<dbReference type="CDD" id="cd02440">
    <property type="entry name" value="AdoMet_MTases"/>
    <property type="match status" value="1"/>
</dbReference>